<sequence length="45" mass="5461">MLTDLIKAFIGYCDSYALKELSANLKQVYWRRERYHVEQDSYDID</sequence>
<gene>
    <name evidence="1" type="ORF">SDC9_91380</name>
</gene>
<evidence type="ECO:0000313" key="1">
    <source>
        <dbReference type="EMBL" id="MPM44699.1"/>
    </source>
</evidence>
<reference evidence="1" key="1">
    <citation type="submission" date="2019-08" db="EMBL/GenBank/DDBJ databases">
        <authorList>
            <person name="Kucharzyk K."/>
            <person name="Murdoch R.W."/>
            <person name="Higgins S."/>
            <person name="Loffler F."/>
        </authorList>
    </citation>
    <scope>NUCLEOTIDE SEQUENCE</scope>
</reference>
<comment type="caution">
    <text evidence="1">The sequence shown here is derived from an EMBL/GenBank/DDBJ whole genome shotgun (WGS) entry which is preliminary data.</text>
</comment>
<proteinExistence type="predicted"/>
<accession>A0A644ZUM6</accession>
<name>A0A644ZUM6_9ZZZZ</name>
<dbReference type="AlphaFoldDB" id="A0A644ZUM6"/>
<dbReference type="EMBL" id="VSSQ01010581">
    <property type="protein sequence ID" value="MPM44699.1"/>
    <property type="molecule type" value="Genomic_DNA"/>
</dbReference>
<protein>
    <submittedName>
        <fullName evidence="1">Uncharacterized protein</fullName>
    </submittedName>
</protein>
<organism evidence="1">
    <name type="scientific">bioreactor metagenome</name>
    <dbReference type="NCBI Taxonomy" id="1076179"/>
    <lineage>
        <taxon>unclassified sequences</taxon>
        <taxon>metagenomes</taxon>
        <taxon>ecological metagenomes</taxon>
    </lineage>
</organism>